<dbReference type="Gene3D" id="1.20.120.50">
    <property type="entry name" value="Hemerythrin-like"/>
    <property type="match status" value="1"/>
</dbReference>
<dbReference type="NCBIfam" id="TIGR02481">
    <property type="entry name" value="hemeryth_dom"/>
    <property type="match status" value="1"/>
</dbReference>
<organism evidence="5 6">
    <name type="scientific">Magnetospirillum molischianum DSM 120</name>
    <dbReference type="NCBI Taxonomy" id="1150626"/>
    <lineage>
        <taxon>Bacteria</taxon>
        <taxon>Pseudomonadati</taxon>
        <taxon>Pseudomonadota</taxon>
        <taxon>Alphaproteobacteria</taxon>
        <taxon>Rhodospirillales</taxon>
        <taxon>Rhodospirillaceae</taxon>
        <taxon>Magnetospirillum</taxon>
    </lineage>
</organism>
<feature type="domain" description="Hemerythrin-like" evidence="4">
    <location>
        <begin position="13"/>
        <end position="131"/>
    </location>
</feature>
<dbReference type="STRING" id="1150626.PHAMO_280082"/>
<proteinExistence type="inferred from homology"/>
<sequence>MSIAWDDSFAIGDEEIDADHRAMMALIGRLQTVTSGLSDGEAIVSAISQLRDLCFGHFVREEALQGRIGFPDIEAHRLGHQMLLKRLDAVLKHFADGSDQIRFGILRTLGDSLATWMIFHITRGDSEMRPYVEAINHKRRRYSSRRRDGADHRPRLGP</sequence>
<evidence type="ECO:0000259" key="4">
    <source>
        <dbReference type="Pfam" id="PF01814"/>
    </source>
</evidence>
<evidence type="ECO:0000313" key="5">
    <source>
        <dbReference type="EMBL" id="CCG41548.1"/>
    </source>
</evidence>
<comment type="similarity">
    <text evidence="1">Belongs to the hemerythrin family.</text>
</comment>
<dbReference type="PANTHER" id="PTHR37164">
    <property type="entry name" value="BACTERIOHEMERYTHRIN"/>
    <property type="match status" value="1"/>
</dbReference>
<dbReference type="RefSeq" id="WP_002728734.1">
    <property type="nucleotide sequence ID" value="NZ_CAHP01000021.1"/>
</dbReference>
<dbReference type="OrthoDB" id="7305302at2"/>
<dbReference type="InterPro" id="IPR012312">
    <property type="entry name" value="Hemerythrin-like"/>
</dbReference>
<dbReference type="PANTHER" id="PTHR37164:SF1">
    <property type="entry name" value="BACTERIOHEMERYTHRIN"/>
    <property type="match status" value="1"/>
</dbReference>
<dbReference type="eggNOG" id="COG2703">
    <property type="taxonomic scope" value="Bacteria"/>
</dbReference>
<protein>
    <recommendedName>
        <fullName evidence="4">Hemerythrin-like domain-containing protein</fullName>
    </recommendedName>
</protein>
<keyword evidence="3" id="KW-0408">Iron</keyword>
<dbReference type="EMBL" id="CAHP01000021">
    <property type="protein sequence ID" value="CCG41548.1"/>
    <property type="molecule type" value="Genomic_DNA"/>
</dbReference>
<evidence type="ECO:0000256" key="3">
    <source>
        <dbReference type="ARBA" id="ARBA00023004"/>
    </source>
</evidence>
<gene>
    <name evidence="5" type="ORF">PHAMO_280082</name>
</gene>
<keyword evidence="2" id="KW-0479">Metal-binding</keyword>
<keyword evidence="6" id="KW-1185">Reference proteome</keyword>
<evidence type="ECO:0000256" key="1">
    <source>
        <dbReference type="ARBA" id="ARBA00010587"/>
    </source>
</evidence>
<dbReference type="GO" id="GO:0046872">
    <property type="term" value="F:metal ion binding"/>
    <property type="evidence" value="ECO:0007669"/>
    <property type="project" value="UniProtKB-KW"/>
</dbReference>
<comment type="caution">
    <text evidence="5">The sequence shown here is derived from an EMBL/GenBank/DDBJ whole genome shotgun (WGS) entry which is preliminary data.</text>
</comment>
<dbReference type="InterPro" id="IPR035938">
    <property type="entry name" value="Hemerythrin-like_sf"/>
</dbReference>
<reference evidence="5 6" key="1">
    <citation type="journal article" date="2012" name="J. Bacteriol.">
        <title>Draft Genome Sequence of the Purple Photosynthetic Bacterium Phaeospirillum molischianum DSM120, a Particularly Versatile Bacterium.</title>
        <authorList>
            <person name="Duquesne K."/>
            <person name="Prima V."/>
            <person name="Ji B."/>
            <person name="Rouy Z."/>
            <person name="Medigue C."/>
            <person name="Talla E."/>
            <person name="Sturgis J.N."/>
        </authorList>
    </citation>
    <scope>NUCLEOTIDE SEQUENCE [LARGE SCALE GENOMIC DNA]</scope>
    <source>
        <strain evidence="6">DSM120</strain>
    </source>
</reference>
<dbReference type="Proteomes" id="UP000004169">
    <property type="component" value="Unassembled WGS sequence"/>
</dbReference>
<evidence type="ECO:0000256" key="2">
    <source>
        <dbReference type="ARBA" id="ARBA00022723"/>
    </source>
</evidence>
<evidence type="ECO:0000313" key="6">
    <source>
        <dbReference type="Proteomes" id="UP000004169"/>
    </source>
</evidence>
<dbReference type="InterPro" id="IPR012827">
    <property type="entry name" value="Hemerythrin_metal-bd"/>
</dbReference>
<name>H8FT60_MAGML</name>
<dbReference type="AlphaFoldDB" id="H8FT60"/>
<dbReference type="Pfam" id="PF01814">
    <property type="entry name" value="Hemerythrin"/>
    <property type="match status" value="1"/>
</dbReference>
<dbReference type="InterPro" id="IPR050669">
    <property type="entry name" value="Hemerythrin"/>
</dbReference>
<accession>H8FT60</accession>
<dbReference type="SUPFAM" id="SSF47188">
    <property type="entry name" value="Hemerythrin-like"/>
    <property type="match status" value="1"/>
</dbReference>
<dbReference type="CDD" id="cd12107">
    <property type="entry name" value="Hemerythrin"/>
    <property type="match status" value="1"/>
</dbReference>